<keyword evidence="1" id="KW-0732">Signal</keyword>
<evidence type="ECO:0008006" key="4">
    <source>
        <dbReference type="Google" id="ProtNLM"/>
    </source>
</evidence>
<dbReference type="OrthoDB" id="9779955at2"/>
<feature type="signal peptide" evidence="1">
    <location>
        <begin position="1"/>
        <end position="28"/>
    </location>
</feature>
<evidence type="ECO:0000313" key="3">
    <source>
        <dbReference type="Proteomes" id="UP000309133"/>
    </source>
</evidence>
<dbReference type="InterPro" id="IPR017853">
    <property type="entry name" value="GH"/>
</dbReference>
<accession>A0A4S4FUB5</accession>
<sequence length="275" mass="28460">MRRWITRTLPVLVMGAVLSILAPQAAFAAKPVAPTTPTAVGIDVSWPQCGAALPTSAGFAIIGVNGGVANTWNPCLVDQLAWAKRVTPASSANAVGLYVNTANAAAQASWWPSSNTTKNGTAVVGNPYGSCTRAADYGPACTFVYGYSLAVEDVAQVRSLGIAAEAYRWWLDVETGNTWQSSRQANTAALEGMAVYLGTQVGASVGVYSTGAQWSTIAGTTPSTSALYALPSWLAGSSSEKDARARCGTAAPLTAGGRVAITQFVVRQLDYDIAC</sequence>
<comment type="caution">
    <text evidence="2">The sequence shown here is derived from an EMBL/GenBank/DDBJ whole genome shotgun (WGS) entry which is preliminary data.</text>
</comment>
<proteinExistence type="predicted"/>
<gene>
    <name evidence="2" type="ORF">E6C64_01965</name>
</gene>
<dbReference type="Gene3D" id="3.20.20.80">
    <property type="entry name" value="Glycosidases"/>
    <property type="match status" value="1"/>
</dbReference>
<protein>
    <recommendedName>
        <fullName evidence="4">DUF1906 domain-containing protein</fullName>
    </recommendedName>
</protein>
<feature type="chain" id="PRO_5020293693" description="DUF1906 domain-containing protein" evidence="1">
    <location>
        <begin position="29"/>
        <end position="275"/>
    </location>
</feature>
<dbReference type="EMBL" id="SSSM01000001">
    <property type="protein sequence ID" value="THG33592.1"/>
    <property type="molecule type" value="Genomic_DNA"/>
</dbReference>
<dbReference type="Proteomes" id="UP000309133">
    <property type="component" value="Unassembled WGS sequence"/>
</dbReference>
<dbReference type="SUPFAM" id="SSF51445">
    <property type="entry name" value="(Trans)glycosidases"/>
    <property type="match status" value="1"/>
</dbReference>
<organism evidence="2 3">
    <name type="scientific">Naasia lichenicola</name>
    <dbReference type="NCBI Taxonomy" id="2565933"/>
    <lineage>
        <taxon>Bacteria</taxon>
        <taxon>Bacillati</taxon>
        <taxon>Actinomycetota</taxon>
        <taxon>Actinomycetes</taxon>
        <taxon>Micrococcales</taxon>
        <taxon>Microbacteriaceae</taxon>
        <taxon>Naasia</taxon>
    </lineage>
</organism>
<dbReference type="AlphaFoldDB" id="A0A4S4FUB5"/>
<evidence type="ECO:0000313" key="2">
    <source>
        <dbReference type="EMBL" id="THG33592.1"/>
    </source>
</evidence>
<evidence type="ECO:0000256" key="1">
    <source>
        <dbReference type="SAM" id="SignalP"/>
    </source>
</evidence>
<reference evidence="2 3" key="1">
    <citation type="submission" date="2019-04" db="EMBL/GenBank/DDBJ databases">
        <authorList>
            <person name="Jiang L."/>
        </authorList>
    </citation>
    <scope>NUCLEOTIDE SEQUENCE [LARGE SCALE GENOMIC DNA]</scope>
    <source>
        <strain evidence="2 3">YIM 131853</strain>
    </source>
</reference>
<keyword evidence="3" id="KW-1185">Reference proteome</keyword>
<name>A0A4S4FUB5_9MICO</name>